<name>A0A5N5UBB7_9EURY</name>
<dbReference type="InterPro" id="IPR002678">
    <property type="entry name" value="DUF34/NIF3"/>
</dbReference>
<dbReference type="NCBIfam" id="TIGR00486">
    <property type="entry name" value="YbgI_SA1388"/>
    <property type="match status" value="1"/>
</dbReference>
<evidence type="ECO:0000313" key="5">
    <source>
        <dbReference type="Proteomes" id="UP000326865"/>
    </source>
</evidence>
<evidence type="ECO:0000256" key="1">
    <source>
        <dbReference type="ARBA" id="ARBA00006964"/>
    </source>
</evidence>
<dbReference type="SUPFAM" id="SSF102705">
    <property type="entry name" value="NIF3 (NGG1p interacting factor 3)-like"/>
    <property type="match status" value="1"/>
</dbReference>
<comment type="caution">
    <text evidence="4">The sequence shown here is derived from an EMBL/GenBank/DDBJ whole genome shotgun (WGS) entry which is preliminary data.</text>
</comment>
<feature type="binding site" evidence="3">
    <location>
        <position position="66"/>
    </location>
    <ligand>
        <name>a divalent metal cation</name>
        <dbReference type="ChEBI" id="CHEBI:60240"/>
        <label>1</label>
    </ligand>
</feature>
<sequence>MHLSEFVERLDTELQVDEWAGADYAVNGLQVGPESADVDHVAFAVDGVVETFEQAADAGADALVVHHGISWGGIDRVTGKEYDRVRALLDNDIALYAAHAPLDAHDEYGNAARLCDRLGLDVVAPFGESGPGHAGQRGRAEAPFSTRELRAELATLEGAGDVQVLDFGPDELSDIAVLTGSGTDWLDEARNLGVDALVTGEGKQPAYHEAKEAGISVFLAGHYATETLGVKALQSLTEEWGLDTTYISHPTGL</sequence>
<evidence type="ECO:0000256" key="2">
    <source>
        <dbReference type="ARBA" id="ARBA00022723"/>
    </source>
</evidence>
<feature type="binding site" evidence="3">
    <location>
        <position position="67"/>
    </location>
    <ligand>
        <name>a divalent metal cation</name>
        <dbReference type="ChEBI" id="CHEBI:60240"/>
        <label>1</label>
    </ligand>
</feature>
<feature type="binding site" evidence="3">
    <location>
        <position position="226"/>
    </location>
    <ligand>
        <name>a divalent metal cation</name>
        <dbReference type="ChEBI" id="CHEBI:60240"/>
        <label>1</label>
    </ligand>
</feature>
<dbReference type="PANTHER" id="PTHR13799">
    <property type="entry name" value="NGG1 INTERACTING FACTOR 3"/>
    <property type="match status" value="1"/>
</dbReference>
<dbReference type="EMBL" id="QKKZ01000001">
    <property type="protein sequence ID" value="KAB7515870.1"/>
    <property type="molecule type" value="Genomic_DNA"/>
</dbReference>
<dbReference type="AlphaFoldDB" id="A0A5N5UBB7"/>
<dbReference type="Proteomes" id="UP000326865">
    <property type="component" value="Unassembled WGS sequence"/>
</dbReference>
<dbReference type="Gene3D" id="3.40.1390.30">
    <property type="entry name" value="NIF3 (NGG1p interacting factor 3)-like"/>
    <property type="match status" value="2"/>
</dbReference>
<dbReference type="Pfam" id="PF01784">
    <property type="entry name" value="DUF34_NIF3"/>
    <property type="match status" value="1"/>
</dbReference>
<reference evidence="4 5" key="1">
    <citation type="submission" date="2019-10" db="EMBL/GenBank/DDBJ databases">
        <title>Unraveling microbial dark matter from salterns through culturing: the case of the genus Halosegnis.</title>
        <authorList>
            <person name="Duran-Viseras A."/>
            <person name="Andrei A.-S."/>
            <person name="Vera-Gargallo B."/>
            <person name="Ghai R."/>
            <person name="Sanchez-Porro C."/>
            <person name="Ventosa A."/>
        </authorList>
    </citation>
    <scope>NUCLEOTIDE SEQUENCE [LARGE SCALE GENOMIC DNA]</scope>
    <source>
        <strain evidence="4 5">F18-79</strain>
    </source>
</reference>
<feature type="binding site" evidence="3">
    <location>
        <position position="222"/>
    </location>
    <ligand>
        <name>a divalent metal cation</name>
        <dbReference type="ChEBI" id="CHEBI:60240"/>
        <label>1</label>
    </ligand>
</feature>
<proteinExistence type="inferred from homology"/>
<accession>A0A5N5UBB7</accession>
<dbReference type="GO" id="GO:0046872">
    <property type="term" value="F:metal ion binding"/>
    <property type="evidence" value="ECO:0007669"/>
    <property type="project" value="UniProtKB-KW"/>
</dbReference>
<evidence type="ECO:0000256" key="3">
    <source>
        <dbReference type="PIRSR" id="PIRSR602678-1"/>
    </source>
</evidence>
<evidence type="ECO:0000313" key="4">
    <source>
        <dbReference type="EMBL" id="KAB7515870.1"/>
    </source>
</evidence>
<organism evidence="4 5">
    <name type="scientific">Halosegnis rubeus</name>
    <dbReference type="NCBI Taxonomy" id="2212850"/>
    <lineage>
        <taxon>Archaea</taxon>
        <taxon>Methanobacteriati</taxon>
        <taxon>Methanobacteriota</taxon>
        <taxon>Stenosarchaea group</taxon>
        <taxon>Halobacteria</taxon>
        <taxon>Halobacteriales</taxon>
        <taxon>Natronomonadaceae</taxon>
        <taxon>Halosegnis</taxon>
    </lineage>
</organism>
<feature type="binding site" evidence="3">
    <location>
        <position position="103"/>
    </location>
    <ligand>
        <name>a divalent metal cation</name>
        <dbReference type="ChEBI" id="CHEBI:60240"/>
        <label>1</label>
    </ligand>
</feature>
<dbReference type="RefSeq" id="WP_152133612.1">
    <property type="nucleotide sequence ID" value="NZ_QKKZ01000001.1"/>
</dbReference>
<keyword evidence="2 3" id="KW-0479">Metal-binding</keyword>
<dbReference type="PANTHER" id="PTHR13799:SF14">
    <property type="entry name" value="GTP CYCLOHYDROLASE 1 TYPE 2 HOMOLOG"/>
    <property type="match status" value="1"/>
</dbReference>
<protein>
    <submittedName>
        <fullName evidence="4">Nif3-like dinuclear metal center hexameric protein</fullName>
    </submittedName>
</protein>
<dbReference type="InterPro" id="IPR036069">
    <property type="entry name" value="DUF34/NIF3_sf"/>
</dbReference>
<dbReference type="GO" id="GO:0005737">
    <property type="term" value="C:cytoplasm"/>
    <property type="evidence" value="ECO:0007669"/>
    <property type="project" value="TreeGrafter"/>
</dbReference>
<keyword evidence="5" id="KW-1185">Reference proteome</keyword>
<gene>
    <name evidence="4" type="ORF">DM867_01635</name>
</gene>
<comment type="similarity">
    <text evidence="1">Belongs to the GTP cyclohydrolase I type 2/NIF3 family.</text>
</comment>
<dbReference type="FunFam" id="3.40.1390.30:FF:000001">
    <property type="entry name" value="GTP cyclohydrolase 1 type 2"/>
    <property type="match status" value="1"/>
</dbReference>